<dbReference type="NCBIfam" id="TIGR02231">
    <property type="entry name" value="mucoidy inhibitor MuiA family protein"/>
    <property type="match status" value="1"/>
</dbReference>
<dbReference type="STRING" id="947166.A0A1D1VBD4"/>
<dbReference type="OrthoDB" id="10068793at2759"/>
<name>A0A1D1VBD4_RAMVA</name>
<dbReference type="Pfam" id="PF13598">
    <property type="entry name" value="DUF4139"/>
    <property type="match status" value="1"/>
</dbReference>
<evidence type="ECO:0000259" key="3">
    <source>
        <dbReference type="Pfam" id="PF13600"/>
    </source>
</evidence>
<sequence length="560" mass="62844">MASIVQEFKPQEAPISRVTVYRDRAEITRGLRFQVKTVGLQDVVLASVPTPVQLDSLRVDGKGSAQIVGVNVSDSWVEKSASGELKQKEKNQRELLEGLEERKADAENAESLHVKQLQFWDQCSDSLSKEIFAVKDGKSSPVTSDTYTKLNEFLGVYLQEKSKIEKELRIIRKSITKLNEEIETAQRNLNEVTNASSRQTWSILVSLDVAAPGDMELTYSYIAHHSAWWSPKYDVRVAPESKKITLSYYGVITQNTGEDWVDVPLQLSTAVPSHGGTIPTLGTKQISFKEPPPPVQIQNPGFGYGGAEPRMKRMTAATFSAQHDTMEYAMAPMAMAVSRVQDSGVTTSFEIIRPATIPSDGSEHKVTVGIIDMESHMQYKSIPKREERAFLEAKAKNSSPYPILPGPASVFFGTNFVATVNLKTVSPQEDFTCSLGVDPAVRITYRPVRKFNEQTGLLQRSNVVTYVQEVDIYNTREESIHIVLQEQVPRSTEDRLKVILIEPALTRDQREAKGYLLNQDNNLEAEMDIKGRTKHVWTIKYRLEYPSDKEIEETELPSTI</sequence>
<keyword evidence="1" id="KW-0175">Coiled coil</keyword>
<dbReference type="InterPro" id="IPR025554">
    <property type="entry name" value="DUF4140"/>
</dbReference>
<dbReference type="Pfam" id="PF13600">
    <property type="entry name" value="DUF4140"/>
    <property type="match status" value="1"/>
</dbReference>
<reference evidence="4 5" key="1">
    <citation type="journal article" date="2016" name="Nat. Commun.">
        <title>Extremotolerant tardigrade genome and improved radiotolerance of human cultured cells by tardigrade-unique protein.</title>
        <authorList>
            <person name="Hashimoto T."/>
            <person name="Horikawa D.D."/>
            <person name="Saito Y."/>
            <person name="Kuwahara H."/>
            <person name="Kozuka-Hata H."/>
            <person name="Shin-I T."/>
            <person name="Minakuchi Y."/>
            <person name="Ohishi K."/>
            <person name="Motoyama A."/>
            <person name="Aizu T."/>
            <person name="Enomoto A."/>
            <person name="Kondo K."/>
            <person name="Tanaka S."/>
            <person name="Hara Y."/>
            <person name="Koshikawa S."/>
            <person name="Sagara H."/>
            <person name="Miura T."/>
            <person name="Yokobori S."/>
            <person name="Miyagawa K."/>
            <person name="Suzuki Y."/>
            <person name="Kubo T."/>
            <person name="Oyama M."/>
            <person name="Kohara Y."/>
            <person name="Fujiyama A."/>
            <person name="Arakawa K."/>
            <person name="Katayama T."/>
            <person name="Toyoda A."/>
            <person name="Kunieda T."/>
        </authorList>
    </citation>
    <scope>NUCLEOTIDE SEQUENCE [LARGE SCALE GENOMIC DNA]</scope>
    <source>
        <strain evidence="4 5">YOKOZUNA-1</strain>
    </source>
</reference>
<dbReference type="InterPro" id="IPR037291">
    <property type="entry name" value="DUF4139"/>
</dbReference>
<feature type="domain" description="DUF4139" evidence="2">
    <location>
        <begin position="217"/>
        <end position="546"/>
    </location>
</feature>
<dbReference type="EMBL" id="BDGG01000005">
    <property type="protein sequence ID" value="GAU98934.1"/>
    <property type="molecule type" value="Genomic_DNA"/>
</dbReference>
<dbReference type="PANTHER" id="PTHR31005:SF8">
    <property type="entry name" value="DUF4139 DOMAIN-CONTAINING PROTEIN"/>
    <property type="match status" value="1"/>
</dbReference>
<keyword evidence="5" id="KW-1185">Reference proteome</keyword>
<dbReference type="AlphaFoldDB" id="A0A1D1VBD4"/>
<feature type="coiled-coil region" evidence="1">
    <location>
        <begin position="161"/>
        <end position="195"/>
    </location>
</feature>
<comment type="caution">
    <text evidence="4">The sequence shown here is derived from an EMBL/GenBank/DDBJ whole genome shotgun (WGS) entry which is preliminary data.</text>
</comment>
<dbReference type="PANTHER" id="PTHR31005">
    <property type="entry name" value="DUF4139 DOMAIN-CONTAINING PROTEIN"/>
    <property type="match status" value="1"/>
</dbReference>
<dbReference type="InterPro" id="IPR011935">
    <property type="entry name" value="CHP02231"/>
</dbReference>
<evidence type="ECO:0000259" key="2">
    <source>
        <dbReference type="Pfam" id="PF13598"/>
    </source>
</evidence>
<evidence type="ECO:0008006" key="6">
    <source>
        <dbReference type="Google" id="ProtNLM"/>
    </source>
</evidence>
<feature type="coiled-coil region" evidence="1">
    <location>
        <begin position="82"/>
        <end position="109"/>
    </location>
</feature>
<proteinExistence type="predicted"/>
<organism evidence="4 5">
    <name type="scientific">Ramazzottius varieornatus</name>
    <name type="common">Water bear</name>
    <name type="synonym">Tardigrade</name>
    <dbReference type="NCBI Taxonomy" id="947166"/>
    <lineage>
        <taxon>Eukaryota</taxon>
        <taxon>Metazoa</taxon>
        <taxon>Ecdysozoa</taxon>
        <taxon>Tardigrada</taxon>
        <taxon>Eutardigrada</taxon>
        <taxon>Parachela</taxon>
        <taxon>Hypsibioidea</taxon>
        <taxon>Ramazzottiidae</taxon>
        <taxon>Ramazzottius</taxon>
    </lineage>
</organism>
<gene>
    <name evidence="4" type="primary">RvY_10006-1</name>
    <name evidence="4" type="synonym">RvY_10006.1</name>
    <name evidence="4" type="ORF">RvY_10006</name>
</gene>
<evidence type="ECO:0000313" key="4">
    <source>
        <dbReference type="EMBL" id="GAU98934.1"/>
    </source>
</evidence>
<evidence type="ECO:0000313" key="5">
    <source>
        <dbReference type="Proteomes" id="UP000186922"/>
    </source>
</evidence>
<feature type="domain" description="DUF4140" evidence="3">
    <location>
        <begin position="18"/>
        <end position="120"/>
    </location>
</feature>
<dbReference type="Proteomes" id="UP000186922">
    <property type="component" value="Unassembled WGS sequence"/>
</dbReference>
<evidence type="ECO:0000256" key="1">
    <source>
        <dbReference type="SAM" id="Coils"/>
    </source>
</evidence>
<accession>A0A1D1VBD4</accession>
<protein>
    <recommendedName>
        <fullName evidence="6">DUF4139 domain-containing protein</fullName>
    </recommendedName>
</protein>